<dbReference type="PANTHER" id="PTHR43163">
    <property type="entry name" value="DIPEPTIDE TRANSPORT SYSTEM PERMEASE PROTEIN DPPB-RELATED"/>
    <property type="match status" value="1"/>
</dbReference>
<dbReference type="InterPro" id="IPR000515">
    <property type="entry name" value="MetI-like"/>
</dbReference>
<evidence type="ECO:0000256" key="11">
    <source>
        <dbReference type="RuleBase" id="RU363032"/>
    </source>
</evidence>
<dbReference type="GO" id="GO:0005886">
    <property type="term" value="C:plasma membrane"/>
    <property type="evidence" value="ECO:0007669"/>
    <property type="project" value="UniProtKB-SubCell"/>
</dbReference>
<evidence type="ECO:0000256" key="5">
    <source>
        <dbReference type="ARBA" id="ARBA00022692"/>
    </source>
</evidence>
<evidence type="ECO:0000256" key="7">
    <source>
        <dbReference type="ARBA" id="ARBA00023065"/>
    </source>
</evidence>
<evidence type="ECO:0000256" key="4">
    <source>
        <dbReference type="ARBA" id="ARBA00022596"/>
    </source>
</evidence>
<dbReference type="GO" id="GO:0015099">
    <property type="term" value="F:nickel cation transmembrane transporter activity"/>
    <property type="evidence" value="ECO:0007669"/>
    <property type="project" value="InterPro"/>
</dbReference>
<keyword evidence="8" id="KW-0921">Nickel transport</keyword>
<sequence>MAKYIIQRLLSAMVTLFFVSFIAFALVNIIPADPAEVALRVNDTTPSPEAIEEIRQKLGLDRPFLVRYGHWLGASLQGDFGVSYTNTNRSVFDELARSFPYTLKLASLSLVFLICVSIPIGVLSAVHKDHWFDRVVRLFIFASTAMPNFWLAFILIWFFSIYMYWLPSSGASTFRHFILPSVTLCMAYVATYIRLIRNSMLESMNDNYVIYARARGISETRVVWKHLLKNSLQTSMTALGIGIVRLIAGTVVIESIFAIPGLGRLALSAIFNRDYPIIQAYILVMGSLFVLSNLVIDILHTVVDPRLKSKGKHS</sequence>
<name>A0A1T4L4N5_VIBCI</name>
<evidence type="ECO:0000259" key="12">
    <source>
        <dbReference type="PROSITE" id="PS50928"/>
    </source>
</evidence>
<protein>
    <submittedName>
        <fullName evidence="13">Nickel transport system permease protein</fullName>
    </submittedName>
</protein>
<dbReference type="GeneID" id="70583305"/>
<evidence type="ECO:0000256" key="8">
    <source>
        <dbReference type="ARBA" id="ARBA00023112"/>
    </source>
</evidence>
<evidence type="ECO:0000256" key="1">
    <source>
        <dbReference type="ARBA" id="ARBA00004651"/>
    </source>
</evidence>
<evidence type="ECO:0000256" key="2">
    <source>
        <dbReference type="ARBA" id="ARBA00022448"/>
    </source>
</evidence>
<dbReference type="InterPro" id="IPR050045">
    <property type="entry name" value="Opp2B"/>
</dbReference>
<feature type="transmembrane region" description="Helical" evidence="11">
    <location>
        <begin position="105"/>
        <end position="126"/>
    </location>
</feature>
<feature type="transmembrane region" description="Helical" evidence="11">
    <location>
        <begin position="138"/>
        <end position="165"/>
    </location>
</feature>
<dbReference type="Proteomes" id="UP000190834">
    <property type="component" value="Unassembled WGS sequence"/>
</dbReference>
<dbReference type="NCBIfam" id="NF045469">
    <property type="entry name" value="Opp1B"/>
    <property type="match status" value="1"/>
</dbReference>
<reference evidence="14" key="1">
    <citation type="submission" date="2017-02" db="EMBL/GenBank/DDBJ databases">
        <authorList>
            <person name="Varghese N."/>
            <person name="Submissions S."/>
        </authorList>
    </citation>
    <scope>NUCLEOTIDE SEQUENCE [LARGE SCALE GENOMIC DNA]</scope>
    <source>
        <strain evidence="14">DSM 19608</strain>
    </source>
</reference>
<dbReference type="EMBL" id="FUXB01000002">
    <property type="protein sequence ID" value="SJZ49685.1"/>
    <property type="molecule type" value="Genomic_DNA"/>
</dbReference>
<keyword evidence="6 11" id="KW-1133">Transmembrane helix</keyword>
<dbReference type="InterPro" id="IPR050036">
    <property type="entry name" value="CntB"/>
</dbReference>
<evidence type="ECO:0000256" key="3">
    <source>
        <dbReference type="ARBA" id="ARBA00022475"/>
    </source>
</evidence>
<dbReference type="PROSITE" id="PS50928">
    <property type="entry name" value="ABC_TM1"/>
    <property type="match status" value="1"/>
</dbReference>
<keyword evidence="7" id="KW-0406">Ion transport</keyword>
<keyword evidence="14" id="KW-1185">Reference proteome</keyword>
<dbReference type="STRING" id="1123491.SAMN02745782_00479"/>
<evidence type="ECO:0000313" key="13">
    <source>
        <dbReference type="EMBL" id="SJZ49685.1"/>
    </source>
</evidence>
<proteinExistence type="inferred from homology"/>
<evidence type="ECO:0000256" key="6">
    <source>
        <dbReference type="ARBA" id="ARBA00022989"/>
    </source>
</evidence>
<keyword evidence="5 11" id="KW-0812">Transmembrane</keyword>
<gene>
    <name evidence="13" type="ORF">SAMN02745782_00479</name>
</gene>
<dbReference type="NCBIfam" id="NF045470">
    <property type="entry name" value="Opp2B"/>
    <property type="match status" value="1"/>
</dbReference>
<dbReference type="OrthoDB" id="9805855at2"/>
<dbReference type="PANTHER" id="PTHR43163:SF6">
    <property type="entry name" value="DIPEPTIDE TRANSPORT SYSTEM PERMEASE PROTEIN DPPB-RELATED"/>
    <property type="match status" value="1"/>
</dbReference>
<dbReference type="Gene3D" id="1.10.3720.10">
    <property type="entry name" value="MetI-like"/>
    <property type="match status" value="1"/>
</dbReference>
<dbReference type="InterPro" id="IPR045621">
    <property type="entry name" value="BPD_transp_1_N"/>
</dbReference>
<keyword evidence="2 11" id="KW-0813">Transport</keyword>
<dbReference type="RefSeq" id="WP_078924886.1">
    <property type="nucleotide sequence ID" value="NZ_FUXB01000002.1"/>
</dbReference>
<comment type="similarity">
    <text evidence="10">Belongs to the binding-protein-dependent transport system permease family. OppBC subfamily.</text>
</comment>
<feature type="domain" description="ABC transmembrane type-1" evidence="12">
    <location>
        <begin position="99"/>
        <end position="300"/>
    </location>
</feature>
<keyword evidence="9 11" id="KW-0472">Membrane</keyword>
<dbReference type="Pfam" id="PF19300">
    <property type="entry name" value="BPD_transp_1_N"/>
    <property type="match status" value="1"/>
</dbReference>
<keyword evidence="3" id="KW-1003">Cell membrane</keyword>
<feature type="transmembrane region" description="Helical" evidence="11">
    <location>
        <begin position="238"/>
        <end position="260"/>
    </location>
</feature>
<feature type="transmembrane region" description="Helical" evidence="11">
    <location>
        <begin position="9"/>
        <end position="30"/>
    </location>
</feature>
<dbReference type="InterPro" id="IPR035906">
    <property type="entry name" value="MetI-like_sf"/>
</dbReference>
<dbReference type="AlphaFoldDB" id="A0A1T4L4N5"/>
<evidence type="ECO:0000256" key="10">
    <source>
        <dbReference type="ARBA" id="ARBA00024202"/>
    </source>
</evidence>
<evidence type="ECO:0000313" key="14">
    <source>
        <dbReference type="Proteomes" id="UP000190834"/>
    </source>
</evidence>
<dbReference type="Pfam" id="PF00528">
    <property type="entry name" value="BPD_transp_1"/>
    <property type="match status" value="1"/>
</dbReference>
<keyword evidence="4" id="KW-0533">Nickel</keyword>
<organism evidence="13 14">
    <name type="scientific">Vibrio cincinnatiensis DSM 19608</name>
    <dbReference type="NCBI Taxonomy" id="1123491"/>
    <lineage>
        <taxon>Bacteria</taxon>
        <taxon>Pseudomonadati</taxon>
        <taxon>Pseudomonadota</taxon>
        <taxon>Gammaproteobacteria</taxon>
        <taxon>Vibrionales</taxon>
        <taxon>Vibrionaceae</taxon>
        <taxon>Vibrio</taxon>
    </lineage>
</organism>
<dbReference type="CDD" id="cd06261">
    <property type="entry name" value="TM_PBP2"/>
    <property type="match status" value="1"/>
</dbReference>
<dbReference type="SUPFAM" id="SSF161098">
    <property type="entry name" value="MetI-like"/>
    <property type="match status" value="1"/>
</dbReference>
<feature type="transmembrane region" description="Helical" evidence="11">
    <location>
        <begin position="177"/>
        <end position="195"/>
    </location>
</feature>
<feature type="transmembrane region" description="Helical" evidence="11">
    <location>
        <begin position="280"/>
        <end position="303"/>
    </location>
</feature>
<evidence type="ECO:0000256" key="9">
    <source>
        <dbReference type="ARBA" id="ARBA00023136"/>
    </source>
</evidence>
<accession>A0A1T4L4N5</accession>
<comment type="subcellular location">
    <subcellularLocation>
        <location evidence="1 11">Cell membrane</location>
        <topology evidence="1 11">Multi-pass membrane protein</topology>
    </subcellularLocation>
</comment>